<evidence type="ECO:0000313" key="13">
    <source>
        <dbReference type="EMBL" id="KAK6165971.1"/>
    </source>
</evidence>
<accession>A0AAN8GBC3</accession>
<comment type="similarity">
    <text evidence="10">Belongs to the G-protein coupled receptor 1 family. Vasopressin/oxytocin receptor subfamily.</text>
</comment>
<dbReference type="GO" id="GO:0005886">
    <property type="term" value="C:plasma membrane"/>
    <property type="evidence" value="ECO:0007669"/>
    <property type="project" value="UniProtKB-SubCell"/>
</dbReference>
<evidence type="ECO:0000256" key="10">
    <source>
        <dbReference type="RuleBase" id="RU046427"/>
    </source>
</evidence>
<protein>
    <recommendedName>
        <fullName evidence="12">G-protein coupled receptors family 1 profile domain-containing protein</fullName>
    </recommendedName>
</protein>
<evidence type="ECO:0000256" key="5">
    <source>
        <dbReference type="ARBA" id="ARBA00023040"/>
    </source>
</evidence>
<evidence type="ECO:0000256" key="8">
    <source>
        <dbReference type="ARBA" id="ARBA00023180"/>
    </source>
</evidence>
<keyword evidence="2" id="KW-1003">Cell membrane</keyword>
<keyword evidence="4 10" id="KW-1133">Transmembrane helix</keyword>
<dbReference type="PROSITE" id="PS00237">
    <property type="entry name" value="G_PROTEIN_RECEP_F1_1"/>
    <property type="match status" value="1"/>
</dbReference>
<dbReference type="CDD" id="cd15196">
    <property type="entry name" value="7tmA_Vasopressin_Oxytocin"/>
    <property type="match status" value="1"/>
</dbReference>
<dbReference type="PRINTS" id="PR00896">
    <property type="entry name" value="VASOPRESSINR"/>
</dbReference>
<feature type="compositionally biased region" description="Low complexity" evidence="11">
    <location>
        <begin position="435"/>
        <end position="446"/>
    </location>
</feature>
<feature type="transmembrane region" description="Helical" evidence="10">
    <location>
        <begin position="200"/>
        <end position="233"/>
    </location>
</feature>
<name>A0AAN8GBC3_PATCE</name>
<evidence type="ECO:0000256" key="7">
    <source>
        <dbReference type="ARBA" id="ARBA00023170"/>
    </source>
</evidence>
<feature type="compositionally biased region" description="Polar residues" evidence="11">
    <location>
        <begin position="423"/>
        <end position="434"/>
    </location>
</feature>
<dbReference type="GO" id="GO:0042277">
    <property type="term" value="F:peptide binding"/>
    <property type="evidence" value="ECO:0007669"/>
    <property type="project" value="TreeGrafter"/>
</dbReference>
<dbReference type="InterPro" id="IPR000276">
    <property type="entry name" value="GPCR_Rhodpsn"/>
</dbReference>
<comment type="subcellular location">
    <subcellularLocation>
        <location evidence="1 10">Cell membrane</location>
        <topology evidence="1 10">Multi-pass membrane protein</topology>
    </subcellularLocation>
</comment>
<reference evidence="13 14" key="1">
    <citation type="submission" date="2024-01" db="EMBL/GenBank/DDBJ databases">
        <title>The genome of the rayed Mediterranean limpet Patella caerulea (Linnaeus, 1758).</title>
        <authorList>
            <person name="Anh-Thu Weber A."/>
            <person name="Halstead-Nussloch G."/>
        </authorList>
    </citation>
    <scope>NUCLEOTIDE SEQUENCE [LARGE SCALE GENOMIC DNA]</scope>
    <source>
        <strain evidence="13">AATW-2023a</strain>
        <tissue evidence="13">Whole specimen</tissue>
    </source>
</reference>
<dbReference type="GO" id="GO:0032870">
    <property type="term" value="P:cellular response to hormone stimulus"/>
    <property type="evidence" value="ECO:0007669"/>
    <property type="project" value="TreeGrafter"/>
</dbReference>
<evidence type="ECO:0000256" key="6">
    <source>
        <dbReference type="ARBA" id="ARBA00023136"/>
    </source>
</evidence>
<dbReference type="PRINTS" id="PR00237">
    <property type="entry name" value="GPCRRHODOPSN"/>
</dbReference>
<keyword evidence="8 10" id="KW-0325">Glycoprotein</keyword>
<dbReference type="PROSITE" id="PS50262">
    <property type="entry name" value="G_PROTEIN_RECEP_F1_2"/>
    <property type="match status" value="1"/>
</dbReference>
<evidence type="ECO:0000256" key="3">
    <source>
        <dbReference type="ARBA" id="ARBA00022692"/>
    </source>
</evidence>
<evidence type="ECO:0000256" key="11">
    <source>
        <dbReference type="SAM" id="MobiDB-lite"/>
    </source>
</evidence>
<dbReference type="Gene3D" id="1.20.1070.10">
    <property type="entry name" value="Rhodopsin 7-helix transmembrane proteins"/>
    <property type="match status" value="1"/>
</dbReference>
<dbReference type="PANTHER" id="PTHR24241:SF161">
    <property type="entry name" value="G-PROTEIN COUPLED RECEPTORS FAMILY 1 PROFILE DOMAIN-CONTAINING PROTEIN"/>
    <property type="match status" value="1"/>
</dbReference>
<evidence type="ECO:0000259" key="12">
    <source>
        <dbReference type="PROSITE" id="PS50262"/>
    </source>
</evidence>
<evidence type="ECO:0000256" key="1">
    <source>
        <dbReference type="ARBA" id="ARBA00004651"/>
    </source>
</evidence>
<feature type="transmembrane region" description="Helical" evidence="10">
    <location>
        <begin position="341"/>
        <end position="362"/>
    </location>
</feature>
<evidence type="ECO:0000256" key="2">
    <source>
        <dbReference type="ARBA" id="ARBA00022475"/>
    </source>
</evidence>
<gene>
    <name evidence="13" type="ORF">SNE40_022771</name>
</gene>
<dbReference type="SUPFAM" id="SSF81321">
    <property type="entry name" value="Family A G protein-coupled receptor-like"/>
    <property type="match status" value="1"/>
</dbReference>
<feature type="domain" description="G-protein coupled receptors family 1 profile" evidence="12">
    <location>
        <begin position="57"/>
        <end position="359"/>
    </location>
</feature>
<keyword evidence="14" id="KW-1185">Reference proteome</keyword>
<dbReference type="EMBL" id="JAZGQO010000021">
    <property type="protein sequence ID" value="KAK6165971.1"/>
    <property type="molecule type" value="Genomic_DNA"/>
</dbReference>
<keyword evidence="6 10" id="KW-0472">Membrane</keyword>
<feature type="transmembrane region" description="Helical" evidence="10">
    <location>
        <begin position="307"/>
        <end position="329"/>
    </location>
</feature>
<evidence type="ECO:0000256" key="9">
    <source>
        <dbReference type="ARBA" id="ARBA00023224"/>
    </source>
</evidence>
<keyword evidence="3 10" id="KW-0812">Transmembrane</keyword>
<feature type="transmembrane region" description="Helical" evidence="10">
    <location>
        <begin position="156"/>
        <end position="180"/>
    </location>
</feature>
<feature type="transmembrane region" description="Helical" evidence="10">
    <location>
        <begin position="118"/>
        <end position="136"/>
    </location>
</feature>
<feature type="region of interest" description="Disordered" evidence="11">
    <location>
        <begin position="423"/>
        <end position="495"/>
    </location>
</feature>
<keyword evidence="5 10" id="KW-0297">G-protein coupled receptor</keyword>
<dbReference type="GO" id="GO:0005000">
    <property type="term" value="F:vasopressin receptor activity"/>
    <property type="evidence" value="ECO:0007669"/>
    <property type="project" value="InterPro"/>
</dbReference>
<evidence type="ECO:0000313" key="14">
    <source>
        <dbReference type="Proteomes" id="UP001347796"/>
    </source>
</evidence>
<keyword evidence="9 10" id="KW-0807">Transducer</keyword>
<keyword evidence="7 10" id="KW-0675">Receptor</keyword>
<dbReference type="PANTHER" id="PTHR24241">
    <property type="entry name" value="NEUROPEPTIDE RECEPTOR-RELATED G-PROTEIN COUPLED RECEPTOR"/>
    <property type="match status" value="1"/>
</dbReference>
<dbReference type="AlphaFoldDB" id="A0AAN8GBC3"/>
<dbReference type="Proteomes" id="UP001347796">
    <property type="component" value="Unassembled WGS sequence"/>
</dbReference>
<comment type="caution">
    <text evidence="13">The sequence shown here is derived from an EMBL/GenBank/DDBJ whole genome shotgun (WGS) entry which is preliminary data.</text>
</comment>
<feature type="transmembrane region" description="Helical" evidence="10">
    <location>
        <begin position="78"/>
        <end position="98"/>
    </location>
</feature>
<dbReference type="SMART" id="SM01381">
    <property type="entry name" value="7TM_GPCR_Srsx"/>
    <property type="match status" value="1"/>
</dbReference>
<evidence type="ECO:0000256" key="4">
    <source>
        <dbReference type="ARBA" id="ARBA00022989"/>
    </source>
</evidence>
<dbReference type="Pfam" id="PF00001">
    <property type="entry name" value="7tm_1"/>
    <property type="match status" value="1"/>
</dbReference>
<organism evidence="13 14">
    <name type="scientific">Patella caerulea</name>
    <name type="common">Rayed Mediterranean limpet</name>
    <dbReference type="NCBI Taxonomy" id="87958"/>
    <lineage>
        <taxon>Eukaryota</taxon>
        <taxon>Metazoa</taxon>
        <taxon>Spiralia</taxon>
        <taxon>Lophotrochozoa</taxon>
        <taxon>Mollusca</taxon>
        <taxon>Gastropoda</taxon>
        <taxon>Patellogastropoda</taxon>
        <taxon>Patelloidea</taxon>
        <taxon>Patellidae</taxon>
        <taxon>Patella</taxon>
    </lineage>
</organism>
<feature type="compositionally biased region" description="Basic and acidic residues" evidence="11">
    <location>
        <begin position="467"/>
        <end position="485"/>
    </location>
</feature>
<dbReference type="InterPro" id="IPR017452">
    <property type="entry name" value="GPCR_Rhodpsn_7TM"/>
</dbReference>
<sequence length="520" mass="59849">MAEINIIHLSPGDNETMYVLTDSESNSTNDNQTTRDSDMAKIEIAVQSVILFLAIFGNLCVLFALARGKKVRSRMHMFIMHLSIADLLVAFFNVLPQLMWDISFRFEGGDFLCRFVKYMQLFVMYLTSYVLVMTAIDRYLAICHPLSTHTWTTRTVNVMVLGAYLISGILSIPQAVLFKYQRISADSDVYDCWVHFDPPWILQLYITMFTFAVYIIPFFILLFTYGSICYTIWRKHRFTQNNVTKREENGVKCKLVYEVQNYSSCNTATHTNEKDTARRYRRHNGTPHPRTHSVRGFSRAKLKTIKLTFVVIAAYLVCWSPFFISQLWWLFDETAADNNALVIMILLASLNSCCNPWIYLAFSGNLLRHLCPCFNSVCSATAKQNQTWSQSNTDTKHKTIELDRLHSKGTIAKRMESFTSLFSTKKRGSQSLATPSSPRRSIPSEKSSSRSDENSRSPHVKKRARVHERPREEVREAQMKWERGMGSENSPNQEIPGLQMHCEISDDEIFVKPDIPLSDD</sequence>
<proteinExistence type="inferred from homology"/>
<feature type="transmembrane region" description="Helical" evidence="10">
    <location>
        <begin position="44"/>
        <end position="66"/>
    </location>
</feature>
<feature type="compositionally biased region" description="Basic and acidic residues" evidence="11">
    <location>
        <begin position="447"/>
        <end position="456"/>
    </location>
</feature>
<dbReference type="InterPro" id="IPR001817">
    <property type="entry name" value="Vasoprsn_rcpt"/>
</dbReference>